<keyword evidence="2" id="KW-0472">Membrane</keyword>
<feature type="transmembrane region" description="Helical" evidence="2">
    <location>
        <begin position="208"/>
        <end position="228"/>
    </location>
</feature>
<dbReference type="SMART" id="SM00248">
    <property type="entry name" value="ANK"/>
    <property type="match status" value="2"/>
</dbReference>
<dbReference type="PROSITE" id="PS50297">
    <property type="entry name" value="ANK_REP_REGION"/>
    <property type="match status" value="1"/>
</dbReference>
<dbReference type="EMBL" id="UYRX01000224">
    <property type="protein sequence ID" value="VDK77899.1"/>
    <property type="molecule type" value="Genomic_DNA"/>
</dbReference>
<dbReference type="InterPro" id="IPR036770">
    <property type="entry name" value="Ankyrin_rpt-contain_sf"/>
</dbReference>
<keyword evidence="2" id="KW-0812">Transmembrane</keyword>
<name>A0A3P6T452_LITSI</name>
<protein>
    <submittedName>
        <fullName evidence="3">Uncharacterized protein</fullName>
    </submittedName>
</protein>
<feature type="repeat" description="ANK" evidence="1">
    <location>
        <begin position="16"/>
        <end position="48"/>
    </location>
</feature>
<organism evidence="3 4">
    <name type="scientific">Litomosoides sigmodontis</name>
    <name type="common">Filarial nematode worm</name>
    <dbReference type="NCBI Taxonomy" id="42156"/>
    <lineage>
        <taxon>Eukaryota</taxon>
        <taxon>Metazoa</taxon>
        <taxon>Ecdysozoa</taxon>
        <taxon>Nematoda</taxon>
        <taxon>Chromadorea</taxon>
        <taxon>Rhabditida</taxon>
        <taxon>Spirurina</taxon>
        <taxon>Spiruromorpha</taxon>
        <taxon>Filarioidea</taxon>
        <taxon>Onchocercidae</taxon>
        <taxon>Litomosoides</taxon>
    </lineage>
</organism>
<dbReference type="PANTHER" id="PTHR24192:SF3">
    <property type="entry name" value="ANKYRIN REPEAT DOMAIN 40"/>
    <property type="match status" value="1"/>
</dbReference>
<keyword evidence="4" id="KW-1185">Reference proteome</keyword>
<dbReference type="Gene3D" id="1.25.40.20">
    <property type="entry name" value="Ankyrin repeat-containing domain"/>
    <property type="match status" value="1"/>
</dbReference>
<dbReference type="PANTHER" id="PTHR24192">
    <property type="entry name" value="ANKYRIN REPEAT DOMAIN 40"/>
    <property type="match status" value="1"/>
</dbReference>
<gene>
    <name evidence="3" type="ORF">NLS_LOCUS3852</name>
</gene>
<proteinExistence type="predicted"/>
<sequence>MLKNGKVDRSFKHHGNGWGALHWAARRNHQDIVELLLKAGFDPKSPAKNGKTPLDLTTNKAVKEILMQSVNIEANQEDSTSKEQPKTSAVTVTSDCWLTAQLSCSAIDIIIPCKILAEDKLQVATSQQNNDEIHSDKSVEMLISAVEKDCKSTESENEIGTESPVSPLLPEVDVNARVISGVTESNYFAPVRAECGVTRKDIPRRGKLQMVLLIGCVVGFGGLTYMLFKK</sequence>
<evidence type="ECO:0000256" key="2">
    <source>
        <dbReference type="SAM" id="Phobius"/>
    </source>
</evidence>
<dbReference type="InterPro" id="IPR039195">
    <property type="entry name" value="ANKRD40"/>
</dbReference>
<dbReference type="OrthoDB" id="194358at2759"/>
<dbReference type="Pfam" id="PF12796">
    <property type="entry name" value="Ank_2"/>
    <property type="match status" value="1"/>
</dbReference>
<dbReference type="PROSITE" id="PS50088">
    <property type="entry name" value="ANK_REPEAT"/>
    <property type="match status" value="1"/>
</dbReference>
<evidence type="ECO:0000256" key="1">
    <source>
        <dbReference type="PROSITE-ProRule" id="PRU00023"/>
    </source>
</evidence>
<dbReference type="InterPro" id="IPR002110">
    <property type="entry name" value="Ankyrin_rpt"/>
</dbReference>
<dbReference type="SUPFAM" id="SSF48403">
    <property type="entry name" value="Ankyrin repeat"/>
    <property type="match status" value="1"/>
</dbReference>
<keyword evidence="2" id="KW-1133">Transmembrane helix</keyword>
<dbReference type="STRING" id="42156.A0A3P6T452"/>
<dbReference type="Proteomes" id="UP000277928">
    <property type="component" value="Unassembled WGS sequence"/>
</dbReference>
<keyword evidence="1" id="KW-0040">ANK repeat</keyword>
<evidence type="ECO:0000313" key="3">
    <source>
        <dbReference type="EMBL" id="VDK77899.1"/>
    </source>
</evidence>
<evidence type="ECO:0000313" key="4">
    <source>
        <dbReference type="Proteomes" id="UP000277928"/>
    </source>
</evidence>
<dbReference type="AlphaFoldDB" id="A0A3P6T452"/>
<accession>A0A3P6T452</accession>
<reference evidence="3 4" key="1">
    <citation type="submission" date="2018-08" db="EMBL/GenBank/DDBJ databases">
        <authorList>
            <person name="Laetsch R D."/>
            <person name="Stevens L."/>
            <person name="Kumar S."/>
            <person name="Blaxter L. M."/>
        </authorList>
    </citation>
    <scope>NUCLEOTIDE SEQUENCE [LARGE SCALE GENOMIC DNA]</scope>
</reference>